<evidence type="ECO:0000313" key="6">
    <source>
        <dbReference type="EMBL" id="MFL9887950.1"/>
    </source>
</evidence>
<evidence type="ECO:0000259" key="5">
    <source>
        <dbReference type="PROSITE" id="PS51000"/>
    </source>
</evidence>
<name>A0ABW8ZYN0_9BURK</name>
<dbReference type="InterPro" id="IPR050313">
    <property type="entry name" value="Carb_Metab_HTH_regulators"/>
</dbReference>
<dbReference type="Proteomes" id="UP001629249">
    <property type="component" value="Unassembled WGS sequence"/>
</dbReference>
<dbReference type="EMBL" id="JAQQFN010000033">
    <property type="protein sequence ID" value="MFL9887950.1"/>
    <property type="molecule type" value="Genomic_DNA"/>
</dbReference>
<keyword evidence="2" id="KW-0805">Transcription regulation</keyword>
<sequence length="333" mass="35569">MRREKRGDDEPVTETGRSVDRQSAGNRGLTLHAAPGGPNPPPFSGVAHDARLSYILLDYDRFVTGQGNVMQRTRQDAVDGLLPEEREQLILERLRARGRVLASELAAELQTSEHTVRRHLRELADQGHCKRVYGGALLISPAAKSAAVRMHEAVDRKACLAVTAASIVRPGQIILLDTGSTNVAIAAALPDNADLTVVTNSPEACARLLNRPGFDIILVGGRIAAHAAGSTGATALLQIQQIKPDLCFLGTCAFDPDEGVAACEAEEAELKRAMVKASSQVAIALTSEKLITAAPFFVAPARAVDYLFVEADVTAERRALLETVCDNVMVAHS</sequence>
<organism evidence="6 7">
    <name type="scientific">Paraburkholderia agricolaris</name>
    <dbReference type="NCBI Taxonomy" id="2152888"/>
    <lineage>
        <taxon>Bacteria</taxon>
        <taxon>Pseudomonadati</taxon>
        <taxon>Pseudomonadota</taxon>
        <taxon>Betaproteobacteria</taxon>
        <taxon>Burkholderiales</taxon>
        <taxon>Burkholderiaceae</taxon>
        <taxon>Paraburkholderia</taxon>
    </lineage>
</organism>
<keyword evidence="7" id="KW-1185">Reference proteome</keyword>
<dbReference type="InterPro" id="IPR001034">
    <property type="entry name" value="DeoR_HTH"/>
</dbReference>
<dbReference type="PANTHER" id="PTHR30363">
    <property type="entry name" value="HTH-TYPE TRANSCRIPTIONAL REGULATOR SRLR-RELATED"/>
    <property type="match status" value="1"/>
</dbReference>
<dbReference type="InterPro" id="IPR014036">
    <property type="entry name" value="DeoR-like_C"/>
</dbReference>
<dbReference type="PROSITE" id="PS51000">
    <property type="entry name" value="HTH_DEOR_2"/>
    <property type="match status" value="1"/>
</dbReference>
<dbReference type="InterPro" id="IPR036390">
    <property type="entry name" value="WH_DNA-bd_sf"/>
</dbReference>
<gene>
    <name evidence="6" type="ORF">PQR66_33340</name>
</gene>
<dbReference type="InterPro" id="IPR036388">
    <property type="entry name" value="WH-like_DNA-bd_sf"/>
</dbReference>
<dbReference type="SUPFAM" id="SSF46785">
    <property type="entry name" value="Winged helix' DNA-binding domain"/>
    <property type="match status" value="1"/>
</dbReference>
<keyword evidence="6" id="KW-0238">DNA-binding</keyword>
<dbReference type="SMART" id="SM00420">
    <property type="entry name" value="HTH_DEOR"/>
    <property type="match status" value="1"/>
</dbReference>
<keyword evidence="1" id="KW-0678">Repressor</keyword>
<dbReference type="InterPro" id="IPR037171">
    <property type="entry name" value="NagB/RpiA_transferase-like"/>
</dbReference>
<evidence type="ECO:0000313" key="7">
    <source>
        <dbReference type="Proteomes" id="UP001629249"/>
    </source>
</evidence>
<evidence type="ECO:0000256" key="1">
    <source>
        <dbReference type="ARBA" id="ARBA00022491"/>
    </source>
</evidence>
<feature type="region of interest" description="Disordered" evidence="4">
    <location>
        <begin position="1"/>
        <end position="45"/>
    </location>
</feature>
<dbReference type="PANTHER" id="PTHR30363:SF4">
    <property type="entry name" value="GLYCEROL-3-PHOSPHATE REGULON REPRESSOR"/>
    <property type="match status" value="1"/>
</dbReference>
<accession>A0ABW8ZYN0</accession>
<dbReference type="Gene3D" id="1.10.10.10">
    <property type="entry name" value="Winged helix-like DNA-binding domain superfamily/Winged helix DNA-binding domain"/>
    <property type="match status" value="1"/>
</dbReference>
<proteinExistence type="predicted"/>
<evidence type="ECO:0000256" key="3">
    <source>
        <dbReference type="ARBA" id="ARBA00023163"/>
    </source>
</evidence>
<evidence type="ECO:0000256" key="2">
    <source>
        <dbReference type="ARBA" id="ARBA00023015"/>
    </source>
</evidence>
<dbReference type="SUPFAM" id="SSF100950">
    <property type="entry name" value="NagB/RpiA/CoA transferase-like"/>
    <property type="match status" value="1"/>
</dbReference>
<dbReference type="Pfam" id="PF08220">
    <property type="entry name" value="HTH_DeoR"/>
    <property type="match status" value="1"/>
</dbReference>
<reference evidence="6 7" key="1">
    <citation type="journal article" date="2024" name="Chem. Sci.">
        <title>Discovery of megapolipeptins by genome mining of a Burkholderiales bacteria collection.</title>
        <authorList>
            <person name="Paulo B.S."/>
            <person name="Recchia M.J.J."/>
            <person name="Lee S."/>
            <person name="Fergusson C.H."/>
            <person name="Romanowski S.B."/>
            <person name="Hernandez A."/>
            <person name="Krull N."/>
            <person name="Liu D.Y."/>
            <person name="Cavanagh H."/>
            <person name="Bos A."/>
            <person name="Gray C.A."/>
            <person name="Murphy B.T."/>
            <person name="Linington R.G."/>
            <person name="Eustaquio A.S."/>
        </authorList>
    </citation>
    <scope>NUCLEOTIDE SEQUENCE [LARGE SCALE GENOMIC DNA]</scope>
    <source>
        <strain evidence="6 7">RL16-012-BIC-B</strain>
    </source>
</reference>
<dbReference type="RefSeq" id="WP_408333262.1">
    <property type="nucleotide sequence ID" value="NZ_JAQQFH010000035.1"/>
</dbReference>
<dbReference type="PRINTS" id="PR00037">
    <property type="entry name" value="HTHLACR"/>
</dbReference>
<dbReference type="Pfam" id="PF00455">
    <property type="entry name" value="DeoRC"/>
    <property type="match status" value="1"/>
</dbReference>
<comment type="caution">
    <text evidence="6">The sequence shown here is derived from an EMBL/GenBank/DDBJ whole genome shotgun (WGS) entry which is preliminary data.</text>
</comment>
<feature type="domain" description="HTH deoR-type" evidence="5">
    <location>
        <begin position="83"/>
        <end position="138"/>
    </location>
</feature>
<evidence type="ECO:0000256" key="4">
    <source>
        <dbReference type="SAM" id="MobiDB-lite"/>
    </source>
</evidence>
<dbReference type="Gene3D" id="3.40.50.1360">
    <property type="match status" value="1"/>
</dbReference>
<keyword evidence="3" id="KW-0804">Transcription</keyword>
<dbReference type="SMART" id="SM01134">
    <property type="entry name" value="DeoRC"/>
    <property type="match status" value="1"/>
</dbReference>
<dbReference type="GO" id="GO:0003677">
    <property type="term" value="F:DNA binding"/>
    <property type="evidence" value="ECO:0007669"/>
    <property type="project" value="UniProtKB-KW"/>
</dbReference>
<protein>
    <submittedName>
        <fullName evidence="6">DeoR/GlpR family DNA-binding transcription regulator</fullName>
    </submittedName>
</protein>